<sequence length="245" mass="26495">MTFWASYGMPVGFVLVITVLVPLALVAFGLIRDRANLLPFGFGALAFAVSQLVLRLPLLALVGSWFTAPAAQLSVGYAAYVAAISFSAGLFEEWGRFFFLKLLSRREQLDGYDALAFGLGHASCEALVLVGASYLVLLCTPLGQLTLSQSAPADIAIAGMERALSYFIHVGLTFLVFSAVIHNRRRKVWGAVALHGIVNFFAVVLSSVFSGNIWPAECWMFFCAIAAGLYVLLRLPDYLPGHPKA</sequence>
<dbReference type="Proteomes" id="UP000654279">
    <property type="component" value="Unassembled WGS sequence"/>
</dbReference>
<keyword evidence="2" id="KW-0378">Hydrolase</keyword>
<feature type="transmembrane region" description="Helical" evidence="1">
    <location>
        <begin position="163"/>
        <end position="181"/>
    </location>
</feature>
<evidence type="ECO:0000313" key="2">
    <source>
        <dbReference type="EMBL" id="MBC8528310.1"/>
    </source>
</evidence>
<dbReference type="Pfam" id="PF10086">
    <property type="entry name" value="YhfC"/>
    <property type="match status" value="2"/>
</dbReference>
<keyword evidence="1" id="KW-0812">Transmembrane</keyword>
<organism evidence="2 3">
    <name type="scientific">Luoshenia tenuis</name>
    <dbReference type="NCBI Taxonomy" id="2763654"/>
    <lineage>
        <taxon>Bacteria</taxon>
        <taxon>Bacillati</taxon>
        <taxon>Bacillota</taxon>
        <taxon>Clostridia</taxon>
        <taxon>Christensenellales</taxon>
        <taxon>Christensenellaceae</taxon>
        <taxon>Luoshenia</taxon>
    </lineage>
</organism>
<feature type="transmembrane region" description="Helical" evidence="1">
    <location>
        <begin position="188"/>
        <end position="207"/>
    </location>
</feature>
<keyword evidence="1" id="KW-1133">Transmembrane helix</keyword>
<feature type="transmembrane region" description="Helical" evidence="1">
    <location>
        <begin position="213"/>
        <end position="233"/>
    </location>
</feature>
<evidence type="ECO:0000256" key="1">
    <source>
        <dbReference type="SAM" id="Phobius"/>
    </source>
</evidence>
<gene>
    <name evidence="2" type="ORF">H8699_02500</name>
</gene>
<feature type="transmembrane region" description="Helical" evidence="1">
    <location>
        <begin position="12"/>
        <end position="31"/>
    </location>
</feature>
<comment type="caution">
    <text evidence="2">The sequence shown here is derived from an EMBL/GenBank/DDBJ whole genome shotgun (WGS) entry which is preliminary data.</text>
</comment>
<evidence type="ECO:0000313" key="3">
    <source>
        <dbReference type="Proteomes" id="UP000654279"/>
    </source>
</evidence>
<reference evidence="2" key="1">
    <citation type="submission" date="2020-08" db="EMBL/GenBank/DDBJ databases">
        <title>Genome public.</title>
        <authorList>
            <person name="Liu C."/>
            <person name="Sun Q."/>
        </authorList>
    </citation>
    <scope>NUCLEOTIDE SEQUENCE</scope>
    <source>
        <strain evidence="2">NSJ-44</strain>
    </source>
</reference>
<feature type="transmembrane region" description="Helical" evidence="1">
    <location>
        <begin position="70"/>
        <end position="91"/>
    </location>
</feature>
<feature type="transmembrane region" description="Helical" evidence="1">
    <location>
        <begin position="38"/>
        <end position="58"/>
    </location>
</feature>
<dbReference type="AlphaFoldDB" id="A0A926CX46"/>
<keyword evidence="3" id="KW-1185">Reference proteome</keyword>
<dbReference type="GO" id="GO:0008237">
    <property type="term" value="F:metallopeptidase activity"/>
    <property type="evidence" value="ECO:0007669"/>
    <property type="project" value="UniProtKB-KW"/>
</dbReference>
<keyword evidence="2" id="KW-0645">Protease</keyword>
<dbReference type="InterPro" id="IPR011397">
    <property type="entry name" value="YhfC"/>
</dbReference>
<accession>A0A926CX46</accession>
<keyword evidence="2" id="KW-0482">Metalloprotease</keyword>
<name>A0A926CX46_9FIRM</name>
<dbReference type="RefSeq" id="WP_249284337.1">
    <property type="nucleotide sequence ID" value="NZ_JACRSO010000001.1"/>
</dbReference>
<dbReference type="EMBL" id="JACRSO010000001">
    <property type="protein sequence ID" value="MBC8528310.1"/>
    <property type="molecule type" value="Genomic_DNA"/>
</dbReference>
<feature type="transmembrane region" description="Helical" evidence="1">
    <location>
        <begin position="112"/>
        <end position="143"/>
    </location>
</feature>
<protein>
    <submittedName>
        <fullName evidence="2">YhfC family intramembrane metalloprotease</fullName>
    </submittedName>
</protein>
<proteinExistence type="predicted"/>
<keyword evidence="1" id="KW-0472">Membrane</keyword>